<accession>A0A6L9QJA6</accession>
<proteinExistence type="predicted"/>
<sequence length="45" mass="5264">MFRVDPKTVTRWADDGKLVSIRTVGGVRRFSRQQVEYLMHRDGAQ</sequence>
<dbReference type="Gene3D" id="1.10.1660.10">
    <property type="match status" value="1"/>
</dbReference>
<dbReference type="InterPro" id="IPR041657">
    <property type="entry name" value="HTH_17"/>
</dbReference>
<protein>
    <recommendedName>
        <fullName evidence="1">Helix-turn-helix domain-containing protein</fullName>
    </recommendedName>
</protein>
<feature type="domain" description="Helix-turn-helix" evidence="1">
    <location>
        <begin position="1"/>
        <end position="39"/>
    </location>
</feature>
<dbReference type="Proteomes" id="UP000475532">
    <property type="component" value="Unassembled WGS sequence"/>
</dbReference>
<dbReference type="EMBL" id="JAAGLI010000569">
    <property type="protein sequence ID" value="NEA25188.1"/>
    <property type="molecule type" value="Genomic_DNA"/>
</dbReference>
<dbReference type="SUPFAM" id="SSF46955">
    <property type="entry name" value="Putative DNA-binding domain"/>
    <property type="match status" value="1"/>
</dbReference>
<name>A0A6L9QJA6_9ACTN</name>
<evidence type="ECO:0000313" key="2">
    <source>
        <dbReference type="EMBL" id="NEA25188.1"/>
    </source>
</evidence>
<comment type="caution">
    <text evidence="2">The sequence shown here is derived from an EMBL/GenBank/DDBJ whole genome shotgun (WGS) entry which is preliminary data.</text>
</comment>
<reference evidence="2 3" key="1">
    <citation type="submission" date="2020-01" db="EMBL/GenBank/DDBJ databases">
        <title>Insect and environment-associated Actinomycetes.</title>
        <authorList>
            <person name="Currrie C."/>
            <person name="Chevrette M."/>
            <person name="Carlson C."/>
            <person name="Stubbendieck R."/>
            <person name="Wendt-Pienkowski E."/>
        </authorList>
    </citation>
    <scope>NUCLEOTIDE SEQUENCE [LARGE SCALE GENOMIC DNA]</scope>
    <source>
        <strain evidence="2 3">SID10258</strain>
    </source>
</reference>
<dbReference type="Pfam" id="PF12728">
    <property type="entry name" value="HTH_17"/>
    <property type="match status" value="1"/>
</dbReference>
<gene>
    <name evidence="2" type="ORF">G3I70_22270</name>
</gene>
<evidence type="ECO:0000259" key="1">
    <source>
        <dbReference type="Pfam" id="PF12728"/>
    </source>
</evidence>
<organism evidence="2 3">
    <name type="scientific">Actinomadura bangladeshensis</name>
    <dbReference type="NCBI Taxonomy" id="453573"/>
    <lineage>
        <taxon>Bacteria</taxon>
        <taxon>Bacillati</taxon>
        <taxon>Actinomycetota</taxon>
        <taxon>Actinomycetes</taxon>
        <taxon>Streptosporangiales</taxon>
        <taxon>Thermomonosporaceae</taxon>
        <taxon>Actinomadura</taxon>
    </lineage>
</organism>
<evidence type="ECO:0000313" key="3">
    <source>
        <dbReference type="Proteomes" id="UP000475532"/>
    </source>
</evidence>
<dbReference type="InterPro" id="IPR009061">
    <property type="entry name" value="DNA-bd_dom_put_sf"/>
</dbReference>
<dbReference type="AlphaFoldDB" id="A0A6L9QJA6"/>